<accession>A0A5N6RCD8</accession>
<sequence>MENFCRKGWTTWRLAAGRDGLPDHEQLQEVWKIGEKALSSSFYIGTTIVRLLPHASDLYRAHGSTWYLYSSFMPTMEWVSIPLPGTSSSLADLVPLLRQQSHLTSPRLPPICHSEPMLAPIQKFTAAAEFASNTHPKIATIRHIRCENPIAFAKGIRELKLLIAGSSSLVYDRDQAFHKNLQQSIR</sequence>
<dbReference type="AlphaFoldDB" id="A0A5N6RCD8"/>
<evidence type="ECO:0000313" key="2">
    <source>
        <dbReference type="Proteomes" id="UP000327013"/>
    </source>
</evidence>
<organism evidence="1 2">
    <name type="scientific">Carpinus fangiana</name>
    <dbReference type="NCBI Taxonomy" id="176857"/>
    <lineage>
        <taxon>Eukaryota</taxon>
        <taxon>Viridiplantae</taxon>
        <taxon>Streptophyta</taxon>
        <taxon>Embryophyta</taxon>
        <taxon>Tracheophyta</taxon>
        <taxon>Spermatophyta</taxon>
        <taxon>Magnoliopsida</taxon>
        <taxon>eudicotyledons</taxon>
        <taxon>Gunneridae</taxon>
        <taxon>Pentapetalae</taxon>
        <taxon>rosids</taxon>
        <taxon>fabids</taxon>
        <taxon>Fagales</taxon>
        <taxon>Betulaceae</taxon>
        <taxon>Carpinus</taxon>
    </lineage>
</organism>
<name>A0A5N6RCD8_9ROSI</name>
<proteinExistence type="predicted"/>
<dbReference type="PANTHER" id="PTHR33389">
    <property type="entry name" value="FAMILY PROTEIN, PUTATIVE (DUF2921)-RELATED"/>
    <property type="match status" value="1"/>
</dbReference>
<dbReference type="EMBL" id="CM017326">
    <property type="protein sequence ID" value="KAE8076572.1"/>
    <property type="molecule type" value="Genomic_DNA"/>
</dbReference>
<reference evidence="1 2" key="1">
    <citation type="submission" date="2019-06" db="EMBL/GenBank/DDBJ databases">
        <title>A chromosomal-level reference genome of Carpinus fangiana (Coryloideae, Betulaceae).</title>
        <authorList>
            <person name="Yang X."/>
            <person name="Wang Z."/>
            <person name="Zhang L."/>
            <person name="Hao G."/>
            <person name="Liu J."/>
            <person name="Yang Y."/>
        </authorList>
    </citation>
    <scope>NUCLEOTIDE SEQUENCE [LARGE SCALE GENOMIC DNA]</scope>
    <source>
        <strain evidence="1">Cfa_2016G</strain>
        <tissue evidence="1">Leaf</tissue>
    </source>
</reference>
<keyword evidence="2" id="KW-1185">Reference proteome</keyword>
<protein>
    <submittedName>
        <fullName evidence="1">Uncharacterized protein</fullName>
    </submittedName>
</protein>
<dbReference type="PANTHER" id="PTHR33389:SF22">
    <property type="entry name" value="FAMILY PROTEIN, PUTATIVE (DUF2921)-RELATED"/>
    <property type="match status" value="1"/>
</dbReference>
<dbReference type="Proteomes" id="UP000327013">
    <property type="component" value="Chromosome 6"/>
</dbReference>
<evidence type="ECO:0000313" key="1">
    <source>
        <dbReference type="EMBL" id="KAE8076572.1"/>
    </source>
</evidence>
<gene>
    <name evidence="1" type="ORF">FH972_015212</name>
</gene>